<organism evidence="2 3">
    <name type="scientific">Desmophyllum pertusum</name>
    <dbReference type="NCBI Taxonomy" id="174260"/>
    <lineage>
        <taxon>Eukaryota</taxon>
        <taxon>Metazoa</taxon>
        <taxon>Cnidaria</taxon>
        <taxon>Anthozoa</taxon>
        <taxon>Hexacorallia</taxon>
        <taxon>Scleractinia</taxon>
        <taxon>Caryophylliina</taxon>
        <taxon>Caryophylliidae</taxon>
        <taxon>Desmophyllum</taxon>
    </lineage>
</organism>
<dbReference type="InterPro" id="IPR027307">
    <property type="entry name" value="WASH7"/>
</dbReference>
<proteinExistence type="predicted"/>
<evidence type="ECO:0000313" key="3">
    <source>
        <dbReference type="Proteomes" id="UP001163046"/>
    </source>
</evidence>
<protein>
    <recommendedName>
        <fullName evidence="1">WASH complex subunit 4 N-terminal domain-containing protein</fullName>
    </recommendedName>
</protein>
<dbReference type="PANTHER" id="PTHR31409">
    <property type="entry name" value="WASH COMPLEX SUBUNIT 4"/>
    <property type="match status" value="1"/>
</dbReference>
<dbReference type="OrthoDB" id="10261210at2759"/>
<dbReference type="GO" id="GO:0071203">
    <property type="term" value="C:WASH complex"/>
    <property type="evidence" value="ECO:0007669"/>
    <property type="project" value="InterPro"/>
</dbReference>
<dbReference type="PANTHER" id="PTHR31409:SF0">
    <property type="entry name" value="WASH COMPLEX SUBUNIT 4"/>
    <property type="match status" value="1"/>
</dbReference>
<dbReference type="Pfam" id="PF14745">
    <property type="entry name" value="WASH-4_N"/>
    <property type="match status" value="1"/>
</dbReference>
<feature type="domain" description="WASH complex subunit 4 N-terminal" evidence="1">
    <location>
        <begin position="27"/>
        <end position="180"/>
    </location>
</feature>
<gene>
    <name evidence="2" type="ORF">OS493_033995</name>
</gene>
<evidence type="ECO:0000259" key="1">
    <source>
        <dbReference type="Pfam" id="PF14745"/>
    </source>
</evidence>
<sequence>MEEGWHLDAFDDGSLKIVGEAQLRKYGQFLEEYASQLKAIEDALDETVGDSWDFTLDPIALQTLPYEQSRLLELIKTDNKVFNKVVMVFASLCREMDELKHEATTKFYNPLLLYEEAGADKDQTQEGDNQVRLGRVLSLLQDVSSFVTRSHEVVKNVIQQLASLYSKDGPKVMDVTGVSFYDSV</sequence>
<keyword evidence="3" id="KW-1185">Reference proteome</keyword>
<dbReference type="Proteomes" id="UP001163046">
    <property type="component" value="Unassembled WGS sequence"/>
</dbReference>
<dbReference type="EMBL" id="MU826396">
    <property type="protein sequence ID" value="KAJ7376539.1"/>
    <property type="molecule type" value="Genomic_DNA"/>
</dbReference>
<dbReference type="AlphaFoldDB" id="A0A9W9ZAI2"/>
<evidence type="ECO:0000313" key="2">
    <source>
        <dbReference type="EMBL" id="KAJ7376539.1"/>
    </source>
</evidence>
<reference evidence="2" key="1">
    <citation type="submission" date="2023-01" db="EMBL/GenBank/DDBJ databases">
        <title>Genome assembly of the deep-sea coral Lophelia pertusa.</title>
        <authorList>
            <person name="Herrera S."/>
            <person name="Cordes E."/>
        </authorList>
    </citation>
    <scope>NUCLEOTIDE SEQUENCE</scope>
    <source>
        <strain evidence="2">USNM1676648</strain>
        <tissue evidence="2">Polyp</tissue>
    </source>
</reference>
<dbReference type="GO" id="GO:0007032">
    <property type="term" value="P:endosome organization"/>
    <property type="evidence" value="ECO:0007669"/>
    <property type="project" value="TreeGrafter"/>
</dbReference>
<accession>A0A9W9ZAI2</accession>
<dbReference type="GO" id="GO:0016197">
    <property type="term" value="P:endosomal transport"/>
    <property type="evidence" value="ECO:0007669"/>
    <property type="project" value="TreeGrafter"/>
</dbReference>
<comment type="caution">
    <text evidence="2">The sequence shown here is derived from an EMBL/GenBank/DDBJ whole genome shotgun (WGS) entry which is preliminary data.</text>
</comment>
<dbReference type="InterPro" id="IPR028191">
    <property type="entry name" value="WASH-4_N"/>
</dbReference>
<dbReference type="GO" id="GO:0005768">
    <property type="term" value="C:endosome"/>
    <property type="evidence" value="ECO:0007669"/>
    <property type="project" value="TreeGrafter"/>
</dbReference>
<name>A0A9W9ZAI2_9CNID</name>